<dbReference type="Gene3D" id="3.20.20.70">
    <property type="entry name" value="Aldolase class I"/>
    <property type="match status" value="1"/>
</dbReference>
<evidence type="ECO:0000256" key="6">
    <source>
        <dbReference type="ARBA" id="ARBA00023014"/>
    </source>
</evidence>
<name>A0A0M0BPM2_9ARCH</name>
<evidence type="ECO:0000256" key="4">
    <source>
        <dbReference type="ARBA" id="ARBA00022723"/>
    </source>
</evidence>
<dbReference type="InterPro" id="IPR058240">
    <property type="entry name" value="rSAM_sf"/>
</dbReference>
<evidence type="ECO:0000256" key="1">
    <source>
        <dbReference type="ARBA" id="ARBA00001966"/>
    </source>
</evidence>
<dbReference type="PIRSF" id="PIRSF037420">
    <property type="entry name" value="PQQ_syn_pqqE"/>
    <property type="match status" value="1"/>
</dbReference>
<keyword evidence="4" id="KW-0479">Metal-binding</keyword>
<comment type="cofactor">
    <cofactor evidence="1">
        <name>[4Fe-4S] cluster</name>
        <dbReference type="ChEBI" id="CHEBI:49883"/>
    </cofactor>
</comment>
<keyword evidence="5" id="KW-0408">Iron</keyword>
<evidence type="ECO:0000256" key="3">
    <source>
        <dbReference type="ARBA" id="ARBA00022691"/>
    </source>
</evidence>
<evidence type="ECO:0000256" key="5">
    <source>
        <dbReference type="ARBA" id="ARBA00023004"/>
    </source>
</evidence>
<dbReference type="EMBL" id="LFWU01000130">
    <property type="protein sequence ID" value="KON30236.1"/>
    <property type="molecule type" value="Genomic_DNA"/>
</dbReference>
<gene>
    <name evidence="8" type="ORF">AC477_05145</name>
</gene>
<dbReference type="PANTHER" id="PTHR11228:SF7">
    <property type="entry name" value="PQQA PEPTIDE CYCLASE"/>
    <property type="match status" value="1"/>
</dbReference>
<dbReference type="InterPro" id="IPR006638">
    <property type="entry name" value="Elp3/MiaA/NifB-like_rSAM"/>
</dbReference>
<evidence type="ECO:0000256" key="2">
    <source>
        <dbReference type="ARBA" id="ARBA00022485"/>
    </source>
</evidence>
<proteinExistence type="predicted"/>
<dbReference type="InterPro" id="IPR007197">
    <property type="entry name" value="rSAM"/>
</dbReference>
<dbReference type="CDD" id="cd21109">
    <property type="entry name" value="SPASM"/>
    <property type="match status" value="1"/>
</dbReference>
<evidence type="ECO:0000313" key="8">
    <source>
        <dbReference type="EMBL" id="KON30236.1"/>
    </source>
</evidence>
<dbReference type="GO" id="GO:0046872">
    <property type="term" value="F:metal ion binding"/>
    <property type="evidence" value="ECO:0007669"/>
    <property type="project" value="UniProtKB-KW"/>
</dbReference>
<dbReference type="GO" id="GO:0003824">
    <property type="term" value="F:catalytic activity"/>
    <property type="evidence" value="ECO:0007669"/>
    <property type="project" value="InterPro"/>
</dbReference>
<sequence>MNLRLSEKSSKFLLYLGSERLLRFVSLHPEWADIRVTESCNSRCVTCYAWKNKPDGELTTEEIKDALSQMKGIGIKNVVFIGGEPLLRKDIGVLVKEASLLNFKDIIVVTNGLLLEDKAEELLKSGVTHITVSIDGVGKTNDEIRGIAGSYDKSIRGIKAVQRLKKEMNLDVAVTIITTILLNQNVDEIPKLVELSRSLDIHWFFNLLDLNINLFKEIPFSELLVKNGKKIDETIDYLKQVCERDPQLIPSCDHMLEFARTYLKGKSLVEKINPYDFHCVHGHKLLYLGSHGEIYPGCYAMDPIGNIRKDKLQDTVGSKQAKKVAKKMYMMDCPGCTNRYEFNIASKHLISHLLRCKKKKQKEETL</sequence>
<dbReference type="SUPFAM" id="SSF102114">
    <property type="entry name" value="Radical SAM enzymes"/>
    <property type="match status" value="1"/>
</dbReference>
<reference evidence="8 9" key="1">
    <citation type="submission" date="2015-06" db="EMBL/GenBank/DDBJ databases">
        <title>New insights into the roles of widespread benthic archaea in carbon and nitrogen cycling.</title>
        <authorList>
            <person name="Lazar C.S."/>
            <person name="Baker B.J."/>
            <person name="Seitz K.W."/>
            <person name="Hyde A.S."/>
            <person name="Dick G.J."/>
            <person name="Hinrichs K.-U."/>
            <person name="Teske A.P."/>
        </authorList>
    </citation>
    <scope>NUCLEOTIDE SEQUENCE [LARGE SCALE GENOMIC DNA]</scope>
    <source>
        <strain evidence="8">SG8-32-1</strain>
    </source>
</reference>
<dbReference type="Pfam" id="PF04055">
    <property type="entry name" value="Radical_SAM"/>
    <property type="match status" value="1"/>
</dbReference>
<keyword evidence="2" id="KW-0004">4Fe-4S</keyword>
<protein>
    <recommendedName>
        <fullName evidence="7">Radical SAM core domain-containing protein</fullName>
    </recommendedName>
</protein>
<dbReference type="InterPro" id="IPR017200">
    <property type="entry name" value="PqqE-like"/>
</dbReference>
<accession>A0A0M0BPM2</accession>
<dbReference type="AlphaFoldDB" id="A0A0M0BPM2"/>
<evidence type="ECO:0000259" key="7">
    <source>
        <dbReference type="PROSITE" id="PS51918"/>
    </source>
</evidence>
<evidence type="ECO:0000313" key="9">
    <source>
        <dbReference type="Proteomes" id="UP000037237"/>
    </source>
</evidence>
<dbReference type="SFLD" id="SFLDS00029">
    <property type="entry name" value="Radical_SAM"/>
    <property type="match status" value="1"/>
</dbReference>
<dbReference type="SMART" id="SM00729">
    <property type="entry name" value="Elp3"/>
    <property type="match status" value="1"/>
</dbReference>
<organism evidence="8 9">
    <name type="scientific">miscellaneous Crenarchaeota group-1 archaeon SG8-32-1</name>
    <dbReference type="NCBI Taxonomy" id="1685124"/>
    <lineage>
        <taxon>Archaea</taxon>
        <taxon>Candidatus Bathyarchaeota</taxon>
        <taxon>MCG-1</taxon>
    </lineage>
</organism>
<dbReference type="SFLD" id="SFLDG01386">
    <property type="entry name" value="main_SPASM_domain-containing"/>
    <property type="match status" value="1"/>
</dbReference>
<comment type="caution">
    <text evidence="8">The sequence shown here is derived from an EMBL/GenBank/DDBJ whole genome shotgun (WGS) entry which is preliminary data.</text>
</comment>
<feature type="domain" description="Radical SAM core" evidence="7">
    <location>
        <begin position="26"/>
        <end position="257"/>
    </location>
</feature>
<dbReference type="Proteomes" id="UP000037237">
    <property type="component" value="Unassembled WGS sequence"/>
</dbReference>
<dbReference type="GO" id="GO:0051539">
    <property type="term" value="F:4 iron, 4 sulfur cluster binding"/>
    <property type="evidence" value="ECO:0007669"/>
    <property type="project" value="UniProtKB-KW"/>
</dbReference>
<dbReference type="InterPro" id="IPR013785">
    <property type="entry name" value="Aldolase_TIM"/>
</dbReference>
<keyword evidence="3" id="KW-0949">S-adenosyl-L-methionine</keyword>
<dbReference type="CDD" id="cd01335">
    <property type="entry name" value="Radical_SAM"/>
    <property type="match status" value="1"/>
</dbReference>
<dbReference type="InterPro" id="IPR050377">
    <property type="entry name" value="Radical_SAM_PqqE_MftC-like"/>
</dbReference>
<dbReference type="SFLD" id="SFLDG01067">
    <property type="entry name" value="SPASM/twitch_domain_containing"/>
    <property type="match status" value="1"/>
</dbReference>
<keyword evidence="6" id="KW-0411">Iron-sulfur</keyword>
<dbReference type="PROSITE" id="PS51918">
    <property type="entry name" value="RADICAL_SAM"/>
    <property type="match status" value="1"/>
</dbReference>
<dbReference type="PANTHER" id="PTHR11228">
    <property type="entry name" value="RADICAL SAM DOMAIN PROTEIN"/>
    <property type="match status" value="1"/>
</dbReference>